<evidence type="ECO:0000256" key="8">
    <source>
        <dbReference type="SAM" id="Phobius"/>
    </source>
</evidence>
<keyword evidence="3" id="KW-1003">Cell membrane</keyword>
<dbReference type="Proteomes" id="UP000294830">
    <property type="component" value="Unassembled WGS sequence"/>
</dbReference>
<keyword evidence="4 7" id="KW-0812">Transmembrane</keyword>
<evidence type="ECO:0000256" key="4">
    <source>
        <dbReference type="ARBA" id="ARBA00022692"/>
    </source>
</evidence>
<evidence type="ECO:0000256" key="7">
    <source>
        <dbReference type="RuleBase" id="RU003879"/>
    </source>
</evidence>
<dbReference type="GO" id="GO:0005886">
    <property type="term" value="C:plasma membrane"/>
    <property type="evidence" value="ECO:0007669"/>
    <property type="project" value="UniProtKB-SubCell"/>
</dbReference>
<protein>
    <submittedName>
        <fullName evidence="9">Biopolymer transport protein ExbD</fullName>
    </submittedName>
</protein>
<dbReference type="PANTHER" id="PTHR30558:SF3">
    <property type="entry name" value="BIOPOLYMER TRANSPORT PROTEIN EXBD-RELATED"/>
    <property type="match status" value="1"/>
</dbReference>
<keyword evidence="7" id="KW-0813">Transport</keyword>
<keyword evidence="6 8" id="KW-0472">Membrane</keyword>
<dbReference type="OrthoDB" id="9801500at2"/>
<dbReference type="GO" id="GO:0015031">
    <property type="term" value="P:protein transport"/>
    <property type="evidence" value="ECO:0007669"/>
    <property type="project" value="UniProtKB-KW"/>
</dbReference>
<evidence type="ECO:0000313" key="9">
    <source>
        <dbReference type="EMBL" id="TCN63093.1"/>
    </source>
</evidence>
<evidence type="ECO:0000256" key="3">
    <source>
        <dbReference type="ARBA" id="ARBA00022475"/>
    </source>
</evidence>
<evidence type="ECO:0000256" key="5">
    <source>
        <dbReference type="ARBA" id="ARBA00022989"/>
    </source>
</evidence>
<evidence type="ECO:0000256" key="2">
    <source>
        <dbReference type="ARBA" id="ARBA00005811"/>
    </source>
</evidence>
<feature type="transmembrane region" description="Helical" evidence="8">
    <location>
        <begin position="12"/>
        <end position="31"/>
    </location>
</feature>
<dbReference type="Pfam" id="PF02472">
    <property type="entry name" value="ExbD"/>
    <property type="match status" value="1"/>
</dbReference>
<dbReference type="PANTHER" id="PTHR30558">
    <property type="entry name" value="EXBD MEMBRANE COMPONENT OF PMF-DRIVEN MACROMOLECULE IMPORT SYSTEM"/>
    <property type="match status" value="1"/>
</dbReference>
<proteinExistence type="inferred from homology"/>
<accession>A0A4R2E596</accession>
<evidence type="ECO:0000313" key="10">
    <source>
        <dbReference type="Proteomes" id="UP000294830"/>
    </source>
</evidence>
<keyword evidence="5 8" id="KW-1133">Transmembrane helix</keyword>
<dbReference type="AlphaFoldDB" id="A0A4R2E596"/>
<comment type="similarity">
    <text evidence="2 7">Belongs to the ExbD/TolR family.</text>
</comment>
<reference evidence="9 10" key="1">
    <citation type="submission" date="2019-03" db="EMBL/GenBank/DDBJ databases">
        <title>Genomic Encyclopedia of Archaeal and Bacterial Type Strains, Phase II (KMG-II): from individual species to whole genera.</title>
        <authorList>
            <person name="Goeker M."/>
        </authorList>
    </citation>
    <scope>NUCLEOTIDE SEQUENCE [LARGE SCALE GENOMIC DNA]</scope>
    <source>
        <strain evidence="9 10">RL-C</strain>
    </source>
</reference>
<sequence>MAGRATPEVNAGSMADIAFLLLIFFLVTTTMNSDAGLQRRLPPWTQEQKATDQEVNQRNVLMVLVNGRDWLMVNGQRMDVIQLREKVMEFVENPQNNLSFSERTVKNIPGIGNVEVSKGVISLQNDRGTSYKMYMEVQNEIVAAYNVLREKASQEKFGKKFDLLSEDEQEAIKKMYPQQISEANPRNAAGVK</sequence>
<gene>
    <name evidence="9" type="ORF">CLV25_11671</name>
</gene>
<dbReference type="EMBL" id="SLWB01000016">
    <property type="protein sequence ID" value="TCN63093.1"/>
    <property type="molecule type" value="Genomic_DNA"/>
</dbReference>
<keyword evidence="7" id="KW-0653">Protein transport</keyword>
<comment type="caution">
    <text evidence="9">The sequence shown here is derived from an EMBL/GenBank/DDBJ whole genome shotgun (WGS) entry which is preliminary data.</text>
</comment>
<evidence type="ECO:0000256" key="6">
    <source>
        <dbReference type="ARBA" id="ARBA00023136"/>
    </source>
</evidence>
<keyword evidence="10" id="KW-1185">Reference proteome</keyword>
<dbReference type="InterPro" id="IPR003400">
    <property type="entry name" value="ExbD"/>
</dbReference>
<name>A0A4R2E596_9BACT</name>
<comment type="subcellular location">
    <subcellularLocation>
        <location evidence="1">Cell membrane</location>
        <topology evidence="1">Single-pass membrane protein</topology>
    </subcellularLocation>
    <subcellularLocation>
        <location evidence="7">Cell membrane</location>
        <topology evidence="7">Single-pass type II membrane protein</topology>
    </subcellularLocation>
</comment>
<dbReference type="GO" id="GO:0022857">
    <property type="term" value="F:transmembrane transporter activity"/>
    <property type="evidence" value="ECO:0007669"/>
    <property type="project" value="InterPro"/>
</dbReference>
<evidence type="ECO:0000256" key="1">
    <source>
        <dbReference type="ARBA" id="ARBA00004162"/>
    </source>
</evidence>
<dbReference type="RefSeq" id="WP_131840258.1">
    <property type="nucleotide sequence ID" value="NZ_SLWB01000016.1"/>
</dbReference>
<organism evidence="9 10">
    <name type="scientific">Acetobacteroides hydrogenigenes</name>
    <dbReference type="NCBI Taxonomy" id="979970"/>
    <lineage>
        <taxon>Bacteria</taxon>
        <taxon>Pseudomonadati</taxon>
        <taxon>Bacteroidota</taxon>
        <taxon>Bacteroidia</taxon>
        <taxon>Bacteroidales</taxon>
        <taxon>Rikenellaceae</taxon>
        <taxon>Acetobacteroides</taxon>
    </lineage>
</organism>